<feature type="region of interest" description="Disordered" evidence="1">
    <location>
        <begin position="577"/>
        <end position="606"/>
    </location>
</feature>
<dbReference type="GO" id="GO:0004040">
    <property type="term" value="F:amidase activity"/>
    <property type="evidence" value="ECO:0007669"/>
    <property type="project" value="InterPro"/>
</dbReference>
<feature type="region of interest" description="Disordered" evidence="1">
    <location>
        <begin position="762"/>
        <end position="793"/>
    </location>
</feature>
<keyword evidence="2" id="KW-0732">Signal</keyword>
<feature type="region of interest" description="Disordered" evidence="1">
    <location>
        <begin position="674"/>
        <end position="693"/>
    </location>
</feature>
<feature type="domain" description="SH3b" evidence="3">
    <location>
        <begin position="863"/>
        <end position="930"/>
    </location>
</feature>
<evidence type="ECO:0000313" key="4">
    <source>
        <dbReference type="EMBL" id="QLY80841.1"/>
    </source>
</evidence>
<dbReference type="SUPFAM" id="SSF55846">
    <property type="entry name" value="N-acetylmuramoyl-L-alanine amidase-like"/>
    <property type="match status" value="1"/>
</dbReference>
<dbReference type="GO" id="GO:0008745">
    <property type="term" value="F:N-acetylmuramoyl-L-alanine amidase activity"/>
    <property type="evidence" value="ECO:0007669"/>
    <property type="project" value="InterPro"/>
</dbReference>
<feature type="domain" description="SH3b" evidence="3">
    <location>
        <begin position="788"/>
        <end position="853"/>
    </location>
</feature>
<dbReference type="PROSITE" id="PS51781">
    <property type="entry name" value="SH3B"/>
    <property type="match status" value="6"/>
</dbReference>
<dbReference type="InterPro" id="IPR003646">
    <property type="entry name" value="SH3-like_bac-type"/>
</dbReference>
<dbReference type="Pfam" id="PF01510">
    <property type="entry name" value="Amidase_2"/>
    <property type="match status" value="1"/>
</dbReference>
<dbReference type="Gene3D" id="2.30.30.40">
    <property type="entry name" value="SH3 Domains"/>
    <property type="match status" value="6"/>
</dbReference>
<feature type="domain" description="SH3b" evidence="3">
    <location>
        <begin position="608"/>
        <end position="672"/>
    </location>
</feature>
<feature type="domain" description="SH3b" evidence="3">
    <location>
        <begin position="223"/>
        <end position="287"/>
    </location>
</feature>
<dbReference type="Pfam" id="PF01832">
    <property type="entry name" value="Glucosaminidase"/>
    <property type="match status" value="1"/>
</dbReference>
<dbReference type="AlphaFoldDB" id="A0A7D6ZHV4"/>
<evidence type="ECO:0000256" key="1">
    <source>
        <dbReference type="SAM" id="MobiDB-lite"/>
    </source>
</evidence>
<dbReference type="PANTHER" id="PTHR34408:SF1">
    <property type="entry name" value="GLYCOSYL HYDROLASE FAMILY 19 DOMAIN-CONTAINING PROTEIN HI_1415"/>
    <property type="match status" value="1"/>
</dbReference>
<feature type="signal peptide" evidence="2">
    <location>
        <begin position="1"/>
        <end position="28"/>
    </location>
</feature>
<evidence type="ECO:0000256" key="2">
    <source>
        <dbReference type="SAM" id="SignalP"/>
    </source>
</evidence>
<evidence type="ECO:0000259" key="3">
    <source>
        <dbReference type="PROSITE" id="PS51781"/>
    </source>
</evidence>
<dbReference type="GO" id="GO:0009253">
    <property type="term" value="P:peptidoglycan catabolic process"/>
    <property type="evidence" value="ECO:0007669"/>
    <property type="project" value="InterPro"/>
</dbReference>
<feature type="domain" description="SH3b" evidence="3">
    <location>
        <begin position="308"/>
        <end position="371"/>
    </location>
</feature>
<dbReference type="Gene3D" id="3.40.80.10">
    <property type="entry name" value="Peptidoglycan recognition protein-like"/>
    <property type="match status" value="1"/>
</dbReference>
<dbReference type="Pfam" id="PF08239">
    <property type="entry name" value="SH3_3"/>
    <property type="match status" value="6"/>
</dbReference>
<dbReference type="InterPro" id="IPR036028">
    <property type="entry name" value="SH3-like_dom_sf"/>
</dbReference>
<dbReference type="SUPFAM" id="SSF50044">
    <property type="entry name" value="SH3-domain"/>
    <property type="match status" value="1"/>
</dbReference>
<dbReference type="SMART" id="SM00287">
    <property type="entry name" value="SH3b"/>
    <property type="match status" value="6"/>
</dbReference>
<dbReference type="EMBL" id="CP059378">
    <property type="protein sequence ID" value="QLY80841.1"/>
    <property type="molecule type" value="Genomic_DNA"/>
</dbReference>
<feature type="chain" id="PRO_5027965978" evidence="2">
    <location>
        <begin position="29"/>
        <end position="930"/>
    </location>
</feature>
<feature type="compositionally biased region" description="Pro residues" evidence="1">
    <location>
        <begin position="769"/>
        <end position="780"/>
    </location>
</feature>
<dbReference type="InterPro" id="IPR036505">
    <property type="entry name" value="Amidase/PGRP_sf"/>
</dbReference>
<accession>A0A7D6ZHV4</accession>
<reference evidence="4 5" key="1">
    <citation type="submission" date="2020-07" db="EMBL/GenBank/DDBJ databases">
        <title>Electron transfer.</title>
        <authorList>
            <person name="Huang L."/>
            <person name="Liu X."/>
            <person name="Zhou S."/>
        </authorList>
    </citation>
    <scope>NUCLEOTIDE SEQUENCE [LARGE SCALE GENOMIC DNA]</scope>
    <source>
        <strain evidence="4 5">Lx1</strain>
    </source>
</reference>
<dbReference type="InterPro" id="IPR052354">
    <property type="entry name" value="Cell_Wall_Dynamics_Protein"/>
</dbReference>
<organism evidence="4 5">
    <name type="scientific">Clostridium intestinale</name>
    <dbReference type="NCBI Taxonomy" id="36845"/>
    <lineage>
        <taxon>Bacteria</taxon>
        <taxon>Bacillati</taxon>
        <taxon>Bacillota</taxon>
        <taxon>Clostridia</taxon>
        <taxon>Eubacteriales</taxon>
        <taxon>Clostridiaceae</taxon>
        <taxon>Clostridium</taxon>
    </lineage>
</organism>
<protein>
    <submittedName>
        <fullName evidence="4">SH3 domain-containing protein</fullName>
    </submittedName>
</protein>
<dbReference type="InterPro" id="IPR002901">
    <property type="entry name" value="MGlyc_endo_b_GlcNAc-like_dom"/>
</dbReference>
<name>A0A7D6ZHV4_9CLOT</name>
<dbReference type="KEGG" id="cint:HZF06_04445"/>
<sequence>MNKKKISALILSSTIIANVAHSVEIAQAATNTDNSTQGQGTSSTPTLNGIKVSKQLIDINYSKGVTTVPRYIVIHDTDNRKFGANAKANRDYFANHPDAQASAHYTVDQNNIIQVLENNWRGWHVGDKSNPIINNSNTIGIELCVNVDNDFNKTLENGIALTKYLMEKYAIPAQNVVRHYDVTGKICPKYMIWDKPQLWDYLKSAIGNGNTSTPTDEKVTATGEVYNVSSSVNLRKSPSTSSEVLTSLKLGQKVDIFKEENGWYKVRAKVTSNSYNYDVIGYVYKDYIKSSSFEEEKPNNNTPSTGNKKGKVINISSTLNVRGGASTSANVIGSLRNGDEVEIKNTLTGWCEINYNGKSGYVSNSYIQIIDNSTTPTEPEKEPEVEKTIVDLIKDRHNIIGTSEVTKEQFKQFLKNKNISYKLNSTIEEFVDIAYEESAIEGVRADIVIAQSLHETGYFQYGGIVKPEDNNFSGLGATGNGDERNTFSSVRIGIRAQIQHLKAYATSDALKQEVVDTRYKYVTKGSSQTLEELSGKWAVPGYDKTKYSSLEAAVNANATYGQVIYKLIQDAKKEVVTTKPDTPTNPTTPENPTNPTNPTTPETPVVKQSGKVVNVSTNLRVRSGAGTNYGVVGYILNGETVTIEEKNGTWYKITSSKGIQGYVSGEYISIDGNSGNSNNGNNSGNGGQTPIPTSYKAKVKNITSYLNVRSGAGTNNGVIGSLKNGQEVEVNGEAGDWFKIKFSLNGATKEGFVSKQYIEKVTENNTGNTPPPTTQQPAPPNNNTNTGSSKGNIKDVTSYLNVRSGAGTNYGVTGSLKNRQEVEITGESSGWYKVKYDGSKEGFVSSQYVEKITSNTSNNSQTEKSGQVINVTSNLNVRQGAGNNTYVVGYLLNNQKVQVISTEGSWYKIKYSTSTGTKEGYVSKDYIKIL</sequence>
<dbReference type="SMART" id="SM00644">
    <property type="entry name" value="Ami_2"/>
    <property type="match status" value="1"/>
</dbReference>
<gene>
    <name evidence="4" type="ORF">HZF06_04445</name>
</gene>
<dbReference type="InterPro" id="IPR002502">
    <property type="entry name" value="Amidase_domain"/>
</dbReference>
<proteinExistence type="predicted"/>
<dbReference type="CDD" id="cd06583">
    <property type="entry name" value="PGRP"/>
    <property type="match status" value="1"/>
</dbReference>
<evidence type="ECO:0000313" key="5">
    <source>
        <dbReference type="Proteomes" id="UP000512286"/>
    </source>
</evidence>
<dbReference type="PANTHER" id="PTHR34408">
    <property type="entry name" value="FAMILY PROTEIN, PUTATIVE-RELATED"/>
    <property type="match status" value="1"/>
</dbReference>
<dbReference type="Proteomes" id="UP000512286">
    <property type="component" value="Chromosome"/>
</dbReference>
<feature type="domain" description="SH3b" evidence="3">
    <location>
        <begin position="697"/>
        <end position="762"/>
    </location>
</feature>
<feature type="compositionally biased region" description="Low complexity" evidence="1">
    <location>
        <begin position="577"/>
        <end position="604"/>
    </location>
</feature>
<dbReference type="RefSeq" id="WP_181602603.1">
    <property type="nucleotide sequence ID" value="NZ_CP059378.1"/>
</dbReference>